<comment type="caution">
    <text evidence="1">The sequence shown here is derived from an EMBL/GenBank/DDBJ whole genome shotgun (WGS) entry which is preliminary data.</text>
</comment>
<evidence type="ECO:0000313" key="2">
    <source>
        <dbReference type="Proteomes" id="UP000218327"/>
    </source>
</evidence>
<proteinExistence type="predicted"/>
<name>A0A2A5ARI3_9GAMM</name>
<organism evidence="1 2">
    <name type="scientific">SAR86 cluster bacterium</name>
    <dbReference type="NCBI Taxonomy" id="2030880"/>
    <lineage>
        <taxon>Bacteria</taxon>
        <taxon>Pseudomonadati</taxon>
        <taxon>Pseudomonadota</taxon>
        <taxon>Gammaproteobacteria</taxon>
        <taxon>SAR86 cluster</taxon>
    </lineage>
</organism>
<gene>
    <name evidence="1" type="ORF">COA96_15180</name>
</gene>
<sequence length="61" mass="7060">MSYRILPSFEACKAHNALVKAQASQRLVAFGLKGDVTNKFYLLQPFFWFFNQLYVETALRA</sequence>
<dbReference type="EMBL" id="NVVJ01000070">
    <property type="protein sequence ID" value="PCJ21862.1"/>
    <property type="molecule type" value="Genomic_DNA"/>
</dbReference>
<evidence type="ECO:0000313" key="1">
    <source>
        <dbReference type="EMBL" id="PCJ21862.1"/>
    </source>
</evidence>
<dbReference type="AlphaFoldDB" id="A0A2A5ARI3"/>
<protein>
    <submittedName>
        <fullName evidence="1">Uncharacterized protein</fullName>
    </submittedName>
</protein>
<dbReference type="Proteomes" id="UP000218327">
    <property type="component" value="Unassembled WGS sequence"/>
</dbReference>
<accession>A0A2A5ARI3</accession>
<reference evidence="2" key="1">
    <citation type="submission" date="2017-08" db="EMBL/GenBank/DDBJ databases">
        <title>A dynamic microbial community with high functional redundancy inhabits the cold, oxic subseafloor aquifer.</title>
        <authorList>
            <person name="Tully B.J."/>
            <person name="Wheat C.G."/>
            <person name="Glazer B.T."/>
            <person name="Huber J.A."/>
        </authorList>
    </citation>
    <scope>NUCLEOTIDE SEQUENCE [LARGE SCALE GENOMIC DNA]</scope>
</reference>